<keyword evidence="2" id="KW-0808">Transferase</keyword>
<keyword evidence="3" id="KW-1185">Reference proteome</keyword>
<accession>A0A4C1XAV0</accession>
<comment type="caution">
    <text evidence="2">The sequence shown here is derived from an EMBL/GenBank/DDBJ whole genome shotgun (WGS) entry which is preliminary data.</text>
</comment>
<keyword evidence="2" id="KW-0489">Methyltransferase</keyword>
<dbReference type="InterPro" id="IPR052709">
    <property type="entry name" value="Transposase-MT_Hybrid"/>
</dbReference>
<dbReference type="PANTHER" id="PTHR46060">
    <property type="entry name" value="MARINER MOS1 TRANSPOSASE-LIKE PROTEIN"/>
    <property type="match status" value="1"/>
</dbReference>
<name>A0A4C1XAV0_EUMVA</name>
<dbReference type="GO" id="GO:0008168">
    <property type="term" value="F:methyltransferase activity"/>
    <property type="evidence" value="ECO:0007669"/>
    <property type="project" value="UniProtKB-KW"/>
</dbReference>
<dbReference type="InterPro" id="IPR001888">
    <property type="entry name" value="Transposase_1"/>
</dbReference>
<sequence>MRKLSARWVPRLLTLDHKRNRVTTSKECLEMFSRNPDEFLRRFVAVDEIWIHHNTPETKEQSKQWVSRSERGPKKAKQSLSANKVMATVFWDARDVIHIDYLGKGKTITGEYYSKLLDRFDVDLKQKRPHLAKKKVLFHQDNARVHTCLVTMAKIHELRYELLPHPAYSPDLAPCDYYLFPNLKKWLGGKRFESNEEVITETNAYFESLEKTYYLEGIKKLEKRWTKCIELKGSKSPINRGNSMKKSQDLITIIYTRGFSLTQVPLTQVSLYLKIVACNNFHLAREPPFRCATIWKCFEELFSLIPVTEFLDRSTYRECKWNDHHHHHLPSSPPVSLAFYHQKVGHEGKVIDKIEKTGRIIDETEASNVHDIEKIACRRRIQTVAALHHSWTSATSGLRDLFLITCRQNFFVCEAPSGARPSAVADVADA</sequence>
<dbReference type="EMBL" id="BGZK01000760">
    <property type="protein sequence ID" value="GBP59407.1"/>
    <property type="molecule type" value="Genomic_DNA"/>
</dbReference>
<dbReference type="STRING" id="151549.A0A4C1XAV0"/>
<gene>
    <name evidence="2" type="primary">SETMAR</name>
    <name evidence="2" type="ORF">EVAR_47966_1</name>
</gene>
<dbReference type="Pfam" id="PF01359">
    <property type="entry name" value="Transposase_1"/>
    <property type="match status" value="1"/>
</dbReference>
<evidence type="ECO:0000256" key="1">
    <source>
        <dbReference type="SAM" id="MobiDB-lite"/>
    </source>
</evidence>
<dbReference type="InterPro" id="IPR036397">
    <property type="entry name" value="RNaseH_sf"/>
</dbReference>
<feature type="compositionally biased region" description="Basic and acidic residues" evidence="1">
    <location>
        <begin position="60"/>
        <end position="73"/>
    </location>
</feature>
<reference evidence="2 3" key="1">
    <citation type="journal article" date="2019" name="Commun. Biol.">
        <title>The bagworm genome reveals a unique fibroin gene that provides high tensile strength.</title>
        <authorList>
            <person name="Kono N."/>
            <person name="Nakamura H."/>
            <person name="Ohtoshi R."/>
            <person name="Tomita M."/>
            <person name="Numata K."/>
            <person name="Arakawa K."/>
        </authorList>
    </citation>
    <scope>NUCLEOTIDE SEQUENCE [LARGE SCALE GENOMIC DNA]</scope>
</reference>
<feature type="region of interest" description="Disordered" evidence="1">
    <location>
        <begin position="60"/>
        <end position="79"/>
    </location>
</feature>
<dbReference type="OrthoDB" id="616263at2759"/>
<organism evidence="2 3">
    <name type="scientific">Eumeta variegata</name>
    <name type="common">Bagworm moth</name>
    <name type="synonym">Eumeta japonica</name>
    <dbReference type="NCBI Taxonomy" id="151549"/>
    <lineage>
        <taxon>Eukaryota</taxon>
        <taxon>Metazoa</taxon>
        <taxon>Ecdysozoa</taxon>
        <taxon>Arthropoda</taxon>
        <taxon>Hexapoda</taxon>
        <taxon>Insecta</taxon>
        <taxon>Pterygota</taxon>
        <taxon>Neoptera</taxon>
        <taxon>Endopterygota</taxon>
        <taxon>Lepidoptera</taxon>
        <taxon>Glossata</taxon>
        <taxon>Ditrysia</taxon>
        <taxon>Tineoidea</taxon>
        <taxon>Psychidae</taxon>
        <taxon>Oiketicinae</taxon>
        <taxon>Eumeta</taxon>
    </lineage>
</organism>
<evidence type="ECO:0000313" key="3">
    <source>
        <dbReference type="Proteomes" id="UP000299102"/>
    </source>
</evidence>
<dbReference type="Gene3D" id="3.30.420.10">
    <property type="entry name" value="Ribonuclease H-like superfamily/Ribonuclease H"/>
    <property type="match status" value="1"/>
</dbReference>
<dbReference type="GO" id="GO:0003676">
    <property type="term" value="F:nucleic acid binding"/>
    <property type="evidence" value="ECO:0007669"/>
    <property type="project" value="InterPro"/>
</dbReference>
<dbReference type="PANTHER" id="PTHR46060:SF1">
    <property type="entry name" value="MARINER MOS1 TRANSPOSASE-LIKE PROTEIN"/>
    <property type="match status" value="1"/>
</dbReference>
<evidence type="ECO:0000313" key="2">
    <source>
        <dbReference type="EMBL" id="GBP59407.1"/>
    </source>
</evidence>
<dbReference type="AlphaFoldDB" id="A0A4C1XAV0"/>
<dbReference type="GO" id="GO:0032259">
    <property type="term" value="P:methylation"/>
    <property type="evidence" value="ECO:0007669"/>
    <property type="project" value="UniProtKB-KW"/>
</dbReference>
<protein>
    <submittedName>
        <fullName evidence="2">Histone-lysine N-methyltransferase SETMAR</fullName>
    </submittedName>
</protein>
<proteinExistence type="predicted"/>
<dbReference type="Proteomes" id="UP000299102">
    <property type="component" value="Unassembled WGS sequence"/>
</dbReference>